<dbReference type="Proteomes" id="UP000071859">
    <property type="component" value="Unassembled WGS sequence"/>
</dbReference>
<accession>A0A158EJK3</accession>
<organism evidence="1 2">
    <name type="scientific">Caballeronia calidae</name>
    <dbReference type="NCBI Taxonomy" id="1777139"/>
    <lineage>
        <taxon>Bacteria</taxon>
        <taxon>Pseudomonadati</taxon>
        <taxon>Pseudomonadota</taxon>
        <taxon>Betaproteobacteria</taxon>
        <taxon>Burkholderiales</taxon>
        <taxon>Burkholderiaceae</taxon>
        <taxon>Caballeronia</taxon>
    </lineage>
</organism>
<proteinExistence type="predicted"/>
<comment type="caution">
    <text evidence="1">The sequence shown here is derived from an EMBL/GenBank/DDBJ whole genome shotgun (WGS) entry which is preliminary data.</text>
</comment>
<dbReference type="EMBL" id="FCOX02000159">
    <property type="protein sequence ID" value="SAL07039.1"/>
    <property type="molecule type" value="Genomic_DNA"/>
</dbReference>
<reference evidence="1" key="1">
    <citation type="submission" date="2016-01" db="EMBL/GenBank/DDBJ databases">
        <authorList>
            <person name="Peeters C."/>
        </authorList>
    </citation>
    <scope>NUCLEOTIDE SEQUENCE</scope>
    <source>
        <strain evidence="1">LMG 29321</strain>
    </source>
</reference>
<protein>
    <submittedName>
        <fullName evidence="1">Uncharacterized protein</fullName>
    </submittedName>
</protein>
<name>A0A158EJK3_9BURK</name>
<evidence type="ECO:0000313" key="2">
    <source>
        <dbReference type="Proteomes" id="UP000071859"/>
    </source>
</evidence>
<sequence length="30" mass="3459">MSCELIYDTSKLTYNESKVSLKIVVSYVMN</sequence>
<evidence type="ECO:0000313" key="1">
    <source>
        <dbReference type="EMBL" id="SAL07039.1"/>
    </source>
</evidence>
<dbReference type="AlphaFoldDB" id="A0A158EJK3"/>
<keyword evidence="2" id="KW-1185">Reference proteome</keyword>
<gene>
    <name evidence="1" type="ORF">AWB78_08384</name>
</gene>